<dbReference type="GO" id="GO:0003677">
    <property type="term" value="F:DNA binding"/>
    <property type="evidence" value="ECO:0007669"/>
    <property type="project" value="InterPro"/>
</dbReference>
<protein>
    <submittedName>
        <fullName evidence="2">Uncharacterized protein</fullName>
    </submittedName>
</protein>
<feature type="region of interest" description="Disordered" evidence="1">
    <location>
        <begin position="203"/>
        <end position="249"/>
    </location>
</feature>
<evidence type="ECO:0000313" key="3">
    <source>
        <dbReference type="Proteomes" id="UP001206128"/>
    </source>
</evidence>
<organism evidence="2 3">
    <name type="scientific">Goodfellowiella coeruleoviolacea</name>
    <dbReference type="NCBI Taxonomy" id="334858"/>
    <lineage>
        <taxon>Bacteria</taxon>
        <taxon>Bacillati</taxon>
        <taxon>Actinomycetota</taxon>
        <taxon>Actinomycetes</taxon>
        <taxon>Pseudonocardiales</taxon>
        <taxon>Pseudonocardiaceae</taxon>
        <taxon>Goodfellowiella</taxon>
    </lineage>
</organism>
<keyword evidence="3" id="KW-1185">Reference proteome</keyword>
<sequence length="378" mass="41624">MPAVRSIRQEQRRLSHELRAQRRTWVDIAAVFRDRYRVNARVALRLVRGWSQREAAEQWNLRWPQNPKTFKNFSYWELWPSRTGHAPSLDVLARLAELYECGVADLLCDCADFRSADAAYQPPRPGERLAELAVGGDAPGHLPPLSAGQPWTEAHTWIDRLERLDVNEIATLASAWAKTTADPGGRMAVLLKVSAGLSLAAAASDRPTPESRGDLGGAAPSVGKPGEGLPGFTGIWHSRHVHPADPAGTAARVDEHYVAIRQEGRRLTGESVATATAGSSLRVELELSGQIATGTWQLRRAPVEGRPSVVNHGVLQLVVDRRGQRMTGRWAGFDHESRISSDVWEFDRVDEARARQCPIPDQAPPAEPAVPCAQRSNR</sequence>
<dbReference type="EMBL" id="JAMTCK010000007">
    <property type="protein sequence ID" value="MCP2166546.1"/>
    <property type="molecule type" value="Genomic_DNA"/>
</dbReference>
<evidence type="ECO:0000256" key="1">
    <source>
        <dbReference type="SAM" id="MobiDB-lite"/>
    </source>
</evidence>
<proteinExistence type="predicted"/>
<dbReference type="RefSeq" id="WP_253772521.1">
    <property type="nucleotide sequence ID" value="NZ_JAMTCK010000007.1"/>
</dbReference>
<dbReference type="InterPro" id="IPR010982">
    <property type="entry name" value="Lambda_DNA-bd_dom_sf"/>
</dbReference>
<gene>
    <name evidence="2" type="ORF">LX83_003414</name>
</gene>
<accession>A0AAE3GE46</accession>
<evidence type="ECO:0000313" key="2">
    <source>
        <dbReference type="EMBL" id="MCP2166546.1"/>
    </source>
</evidence>
<name>A0AAE3GE46_9PSEU</name>
<dbReference type="Gene3D" id="1.10.260.40">
    <property type="entry name" value="lambda repressor-like DNA-binding domains"/>
    <property type="match status" value="1"/>
</dbReference>
<dbReference type="AlphaFoldDB" id="A0AAE3GE46"/>
<reference evidence="2" key="1">
    <citation type="submission" date="2022-06" db="EMBL/GenBank/DDBJ databases">
        <title>Genomic Encyclopedia of Archaeal and Bacterial Type Strains, Phase II (KMG-II): from individual species to whole genera.</title>
        <authorList>
            <person name="Goeker M."/>
        </authorList>
    </citation>
    <scope>NUCLEOTIDE SEQUENCE</scope>
    <source>
        <strain evidence="2">DSM 43935</strain>
    </source>
</reference>
<feature type="region of interest" description="Disordered" evidence="1">
    <location>
        <begin position="357"/>
        <end position="378"/>
    </location>
</feature>
<comment type="caution">
    <text evidence="2">The sequence shown here is derived from an EMBL/GenBank/DDBJ whole genome shotgun (WGS) entry which is preliminary data.</text>
</comment>
<dbReference type="Proteomes" id="UP001206128">
    <property type="component" value="Unassembled WGS sequence"/>
</dbReference>